<keyword evidence="8" id="KW-0547">Nucleotide-binding</keyword>
<geneLocation type="plasmid" evidence="17 18">
    <name>unnamed2</name>
</geneLocation>
<dbReference type="PROSITE" id="PS50885">
    <property type="entry name" value="HAMP"/>
    <property type="match status" value="1"/>
</dbReference>
<dbReference type="SUPFAM" id="SSF158472">
    <property type="entry name" value="HAMP domain-like"/>
    <property type="match status" value="1"/>
</dbReference>
<dbReference type="Pfam" id="PF00672">
    <property type="entry name" value="HAMP"/>
    <property type="match status" value="1"/>
</dbReference>
<dbReference type="EMBL" id="CP115397">
    <property type="protein sequence ID" value="WBO86734.1"/>
    <property type="molecule type" value="Genomic_DNA"/>
</dbReference>
<evidence type="ECO:0000313" key="17">
    <source>
        <dbReference type="EMBL" id="WBO86734.1"/>
    </source>
</evidence>
<evidence type="ECO:0000259" key="16">
    <source>
        <dbReference type="PROSITE" id="PS50885"/>
    </source>
</evidence>
<keyword evidence="12" id="KW-0902">Two-component regulatory system</keyword>
<dbReference type="Pfam" id="PF00512">
    <property type="entry name" value="HisKA"/>
    <property type="match status" value="1"/>
</dbReference>
<dbReference type="Proteomes" id="UP001211872">
    <property type="component" value="Plasmid unnamed2"/>
</dbReference>
<evidence type="ECO:0000259" key="15">
    <source>
        <dbReference type="PROSITE" id="PS50109"/>
    </source>
</evidence>
<dbReference type="CDD" id="cd00082">
    <property type="entry name" value="HisKA"/>
    <property type="match status" value="1"/>
</dbReference>
<evidence type="ECO:0000256" key="11">
    <source>
        <dbReference type="ARBA" id="ARBA00022989"/>
    </source>
</evidence>
<feature type="domain" description="HAMP" evidence="16">
    <location>
        <begin position="190"/>
        <end position="242"/>
    </location>
</feature>
<dbReference type="CDD" id="cd06225">
    <property type="entry name" value="HAMP"/>
    <property type="match status" value="1"/>
</dbReference>
<evidence type="ECO:0000256" key="3">
    <source>
        <dbReference type="ARBA" id="ARBA00012438"/>
    </source>
</evidence>
<protein>
    <recommendedName>
        <fullName evidence="3">histidine kinase</fullName>
        <ecNumber evidence="3">2.7.13.3</ecNumber>
    </recommendedName>
</protein>
<dbReference type="SUPFAM" id="SSF47384">
    <property type="entry name" value="Homodimeric domain of signal transducing histidine kinase"/>
    <property type="match status" value="1"/>
</dbReference>
<evidence type="ECO:0000256" key="1">
    <source>
        <dbReference type="ARBA" id="ARBA00000085"/>
    </source>
</evidence>
<comment type="catalytic activity">
    <reaction evidence="1">
        <text>ATP + protein L-histidine = ADP + protein N-phospho-L-histidine.</text>
        <dbReference type="EC" id="2.7.13.3"/>
    </reaction>
</comment>
<keyword evidence="6" id="KW-0808">Transferase</keyword>
<dbReference type="SMART" id="SM00304">
    <property type="entry name" value="HAMP"/>
    <property type="match status" value="1"/>
</dbReference>
<reference evidence="17 18" key="1">
    <citation type="journal article" date="2011" name="Int. J. Syst. Evol. Microbiol.">
        <title>Hymenobacter yonginensis sp. nov., isolated from a mesotrophic artificial lake.</title>
        <authorList>
            <person name="Joung Y."/>
            <person name="Cho S.H."/>
            <person name="Kim H."/>
            <person name="Kim S.B."/>
            <person name="Joh K."/>
        </authorList>
    </citation>
    <scope>NUCLEOTIDE SEQUENCE [LARGE SCALE GENOMIC DNA]</scope>
    <source>
        <strain evidence="17 18">KCTC 22745</strain>
    </source>
</reference>
<evidence type="ECO:0000256" key="8">
    <source>
        <dbReference type="ARBA" id="ARBA00022741"/>
    </source>
</evidence>
<gene>
    <name evidence="17" type="ORF">O9Z63_20855</name>
</gene>
<evidence type="ECO:0000313" key="18">
    <source>
        <dbReference type="Proteomes" id="UP001211872"/>
    </source>
</evidence>
<dbReference type="InterPro" id="IPR036890">
    <property type="entry name" value="HATPase_C_sf"/>
</dbReference>
<evidence type="ECO:0000256" key="9">
    <source>
        <dbReference type="ARBA" id="ARBA00022777"/>
    </source>
</evidence>
<keyword evidence="10" id="KW-0067">ATP-binding</keyword>
<evidence type="ECO:0000256" key="10">
    <source>
        <dbReference type="ARBA" id="ARBA00022840"/>
    </source>
</evidence>
<dbReference type="SMART" id="SM00388">
    <property type="entry name" value="HisKA"/>
    <property type="match status" value="1"/>
</dbReference>
<name>A0ABY7PW37_9BACT</name>
<dbReference type="InterPro" id="IPR036097">
    <property type="entry name" value="HisK_dim/P_sf"/>
</dbReference>
<dbReference type="PROSITE" id="PS50109">
    <property type="entry name" value="HIS_KIN"/>
    <property type="match status" value="1"/>
</dbReference>
<proteinExistence type="predicted"/>
<dbReference type="PANTHER" id="PTHR45528:SF1">
    <property type="entry name" value="SENSOR HISTIDINE KINASE CPXA"/>
    <property type="match status" value="1"/>
</dbReference>
<dbReference type="Gene3D" id="6.10.340.10">
    <property type="match status" value="1"/>
</dbReference>
<keyword evidence="7 14" id="KW-0812">Transmembrane</keyword>
<dbReference type="PANTHER" id="PTHR45528">
    <property type="entry name" value="SENSOR HISTIDINE KINASE CPXA"/>
    <property type="match status" value="1"/>
</dbReference>
<accession>A0ABY7PW37</accession>
<dbReference type="InterPro" id="IPR005467">
    <property type="entry name" value="His_kinase_dom"/>
</dbReference>
<keyword evidence="5" id="KW-0597">Phosphoprotein</keyword>
<organism evidence="17 18">
    <name type="scientific">Hymenobacter yonginensis</name>
    <dbReference type="NCBI Taxonomy" id="748197"/>
    <lineage>
        <taxon>Bacteria</taxon>
        <taxon>Pseudomonadati</taxon>
        <taxon>Bacteroidota</taxon>
        <taxon>Cytophagia</taxon>
        <taxon>Cytophagales</taxon>
        <taxon>Hymenobacteraceae</taxon>
        <taxon>Hymenobacter</taxon>
    </lineage>
</organism>
<evidence type="ECO:0000256" key="14">
    <source>
        <dbReference type="SAM" id="Phobius"/>
    </source>
</evidence>
<evidence type="ECO:0000256" key="6">
    <source>
        <dbReference type="ARBA" id="ARBA00022679"/>
    </source>
</evidence>
<dbReference type="SUPFAM" id="SSF55874">
    <property type="entry name" value="ATPase domain of HSP90 chaperone/DNA topoisomerase II/histidine kinase"/>
    <property type="match status" value="1"/>
</dbReference>
<sequence>MWARMRVSLSWKLLAVVLLSLGSGTLVFVLHLPLLHRQMQGQLQHLRDEQQTYRRVAGALQQVPPARQADRQAQRRLVARVRQLLPGTTATDVYLVDLYGRQLYPAEPARQLDLQRELRRKLQPNNVIVPEHDSLLFFPVQFTDAGGYLLVQTPYPQYFQQFLDTYLWQVWAVGGLSALVFCGVFLLLQRPRIRYLRQLARQVQEMADNRFEGQVTEAGHDELGAVARSINEMARQLARHMAQERQNEQARYELITSLSHDLKSPLTSILGYLDLLQHHPGLHGDPTPQHYVATAHRKALLLNTRINRLFEYSQLSTLSERGLLQPVPTNVAMLLRQLAGDFTPLFERRGIRVRLVLAPDTVVLAIDHHYWVRALENLFENAVRYAAPDSEFLLHLTQQPNQVLLVLENETERSSDTDAERLFDWFYRGEAARRSEGSGLGLAITRRILALHHSSISAHWQGRRLQFRITIPQVL</sequence>
<dbReference type="Pfam" id="PF02518">
    <property type="entry name" value="HATPase_c"/>
    <property type="match status" value="1"/>
</dbReference>
<dbReference type="RefSeq" id="WP_270129400.1">
    <property type="nucleotide sequence ID" value="NZ_CP115397.1"/>
</dbReference>
<keyword evidence="18" id="KW-1185">Reference proteome</keyword>
<keyword evidence="17" id="KW-0614">Plasmid</keyword>
<dbReference type="Gene3D" id="1.10.287.130">
    <property type="match status" value="1"/>
</dbReference>
<dbReference type="InterPro" id="IPR050398">
    <property type="entry name" value="HssS/ArlS-like"/>
</dbReference>
<keyword evidence="11 14" id="KW-1133">Transmembrane helix</keyword>
<feature type="transmembrane region" description="Helical" evidence="14">
    <location>
        <begin position="166"/>
        <end position="188"/>
    </location>
</feature>
<dbReference type="InterPro" id="IPR003661">
    <property type="entry name" value="HisK_dim/P_dom"/>
</dbReference>
<evidence type="ECO:0000256" key="7">
    <source>
        <dbReference type="ARBA" id="ARBA00022692"/>
    </source>
</evidence>
<dbReference type="InterPro" id="IPR003660">
    <property type="entry name" value="HAMP_dom"/>
</dbReference>
<evidence type="ECO:0000256" key="4">
    <source>
        <dbReference type="ARBA" id="ARBA00022475"/>
    </source>
</evidence>
<keyword evidence="9 17" id="KW-0418">Kinase</keyword>
<evidence type="ECO:0000256" key="12">
    <source>
        <dbReference type="ARBA" id="ARBA00023012"/>
    </source>
</evidence>
<dbReference type="Gene3D" id="3.30.565.10">
    <property type="entry name" value="Histidine kinase-like ATPase, C-terminal domain"/>
    <property type="match status" value="1"/>
</dbReference>
<evidence type="ECO:0000256" key="13">
    <source>
        <dbReference type="ARBA" id="ARBA00023136"/>
    </source>
</evidence>
<dbReference type="SMART" id="SM00387">
    <property type="entry name" value="HATPase_c"/>
    <property type="match status" value="1"/>
</dbReference>
<dbReference type="EC" id="2.7.13.3" evidence="3"/>
<comment type="subcellular location">
    <subcellularLocation>
        <location evidence="2">Cell membrane</location>
        <topology evidence="2">Multi-pass membrane protein</topology>
    </subcellularLocation>
</comment>
<evidence type="ECO:0000256" key="5">
    <source>
        <dbReference type="ARBA" id="ARBA00022553"/>
    </source>
</evidence>
<keyword evidence="13 14" id="KW-0472">Membrane</keyword>
<dbReference type="GO" id="GO:0016301">
    <property type="term" value="F:kinase activity"/>
    <property type="evidence" value="ECO:0007669"/>
    <property type="project" value="UniProtKB-KW"/>
</dbReference>
<dbReference type="InterPro" id="IPR003594">
    <property type="entry name" value="HATPase_dom"/>
</dbReference>
<feature type="domain" description="Histidine kinase" evidence="15">
    <location>
        <begin position="257"/>
        <end position="475"/>
    </location>
</feature>
<evidence type="ECO:0000256" key="2">
    <source>
        <dbReference type="ARBA" id="ARBA00004651"/>
    </source>
</evidence>
<keyword evidence="4" id="KW-1003">Cell membrane</keyword>